<proteinExistence type="predicted"/>
<organism evidence="1 2">
    <name type="scientific">Trifolium medium</name>
    <dbReference type="NCBI Taxonomy" id="97028"/>
    <lineage>
        <taxon>Eukaryota</taxon>
        <taxon>Viridiplantae</taxon>
        <taxon>Streptophyta</taxon>
        <taxon>Embryophyta</taxon>
        <taxon>Tracheophyta</taxon>
        <taxon>Spermatophyta</taxon>
        <taxon>Magnoliopsida</taxon>
        <taxon>eudicotyledons</taxon>
        <taxon>Gunneridae</taxon>
        <taxon>Pentapetalae</taxon>
        <taxon>rosids</taxon>
        <taxon>fabids</taxon>
        <taxon>Fabales</taxon>
        <taxon>Fabaceae</taxon>
        <taxon>Papilionoideae</taxon>
        <taxon>50 kb inversion clade</taxon>
        <taxon>NPAAA clade</taxon>
        <taxon>Hologalegina</taxon>
        <taxon>IRL clade</taxon>
        <taxon>Trifolieae</taxon>
        <taxon>Trifolium</taxon>
    </lineage>
</organism>
<protein>
    <submittedName>
        <fullName evidence="1">Uncharacterized protein</fullName>
    </submittedName>
</protein>
<comment type="caution">
    <text evidence="1">The sequence shown here is derived from an EMBL/GenBank/DDBJ whole genome shotgun (WGS) entry which is preliminary data.</text>
</comment>
<sequence length="78" mass="9185">MGENQPKIVKEYTICLEELRSQGLNLQTSIQCQRWENYFKLLDGPIYDKLVFEFWKNAHVKNKHLELQKSSPKSSATL</sequence>
<evidence type="ECO:0000313" key="2">
    <source>
        <dbReference type="Proteomes" id="UP000265520"/>
    </source>
</evidence>
<feature type="non-terminal residue" evidence="1">
    <location>
        <position position="78"/>
    </location>
</feature>
<accession>A0A392T0Y9</accession>
<dbReference type="AlphaFoldDB" id="A0A392T0Y9"/>
<dbReference type="EMBL" id="LXQA010484980">
    <property type="protein sequence ID" value="MCI54768.1"/>
    <property type="molecule type" value="Genomic_DNA"/>
</dbReference>
<evidence type="ECO:0000313" key="1">
    <source>
        <dbReference type="EMBL" id="MCI54768.1"/>
    </source>
</evidence>
<name>A0A392T0Y9_9FABA</name>
<keyword evidence="2" id="KW-1185">Reference proteome</keyword>
<reference evidence="1 2" key="1">
    <citation type="journal article" date="2018" name="Front. Plant Sci.">
        <title>Red Clover (Trifolium pratense) and Zigzag Clover (T. medium) - A Picture of Genomic Similarities and Differences.</title>
        <authorList>
            <person name="Dluhosova J."/>
            <person name="Istvanek J."/>
            <person name="Nedelnik J."/>
            <person name="Repkova J."/>
        </authorList>
    </citation>
    <scope>NUCLEOTIDE SEQUENCE [LARGE SCALE GENOMIC DNA]</scope>
    <source>
        <strain evidence="2">cv. 10/8</strain>
        <tissue evidence="1">Leaf</tissue>
    </source>
</reference>
<dbReference type="Proteomes" id="UP000265520">
    <property type="component" value="Unassembled WGS sequence"/>
</dbReference>